<protein>
    <submittedName>
        <fullName evidence="2">Uncharacterized protein</fullName>
    </submittedName>
</protein>
<evidence type="ECO:0000313" key="2">
    <source>
        <dbReference type="EMBL" id="QBZ96609.1"/>
    </source>
</evidence>
<dbReference type="Gene3D" id="1.10.150.320">
    <property type="entry name" value="Photosystem II 12 kDa extrinsic protein"/>
    <property type="match status" value="1"/>
</dbReference>
<dbReference type="InterPro" id="IPR010994">
    <property type="entry name" value="RuvA_2-like"/>
</dbReference>
<keyword evidence="1" id="KW-0472">Membrane</keyword>
<dbReference type="EMBL" id="CP038810">
    <property type="protein sequence ID" value="QBZ96609.1"/>
    <property type="molecule type" value="Genomic_DNA"/>
</dbReference>
<organism evidence="2 3">
    <name type="scientific">Flavobacterium sangjuense</name>
    <dbReference type="NCBI Taxonomy" id="2518177"/>
    <lineage>
        <taxon>Bacteria</taxon>
        <taxon>Pseudomonadati</taxon>
        <taxon>Bacteroidota</taxon>
        <taxon>Flavobacteriia</taxon>
        <taxon>Flavobacteriales</taxon>
        <taxon>Flavobacteriaceae</taxon>
        <taxon>Flavobacterium</taxon>
    </lineage>
</organism>
<dbReference type="Gene3D" id="1.10.150.280">
    <property type="entry name" value="AF1531-like domain"/>
    <property type="match status" value="1"/>
</dbReference>
<sequence length="293" mass="33822">METNDSIVKSFLTYSKSQRIGILLFFGIIILVQGIYFFYDFTNKKTIDKEQSKWLALQSTVDSLKLDNKNYKPTIYPFNPNFITDFKGYKLGMSVEEIDRLLAYRKQNKFVNSAAEFQAVTKVSDSLLKAISPYFKFPDWVKNKKSSFQTFAKKDFSKPSTIVVLDINQATKEDLMKIYGIGDKISDRILEQKEKYGAFVSMEQMDDIWGLSPEVIEKLKGSFVVKSTSNCKKININNATVKELAQFPFFRYQLAKDIVIYRTMNGDITIEDLPKIKGFPSEKIKIIAVYLEF</sequence>
<dbReference type="Proteomes" id="UP000296862">
    <property type="component" value="Chromosome"/>
</dbReference>
<gene>
    <name evidence="2" type="ORF">GS03_00086</name>
</gene>
<evidence type="ECO:0000256" key="1">
    <source>
        <dbReference type="SAM" id="Phobius"/>
    </source>
</evidence>
<keyword evidence="1" id="KW-1133">Transmembrane helix</keyword>
<reference evidence="2 3" key="1">
    <citation type="submission" date="2019-04" db="EMBL/GenBank/DDBJ databases">
        <title>Flavobacterium sp. GS03.</title>
        <authorList>
            <person name="Kim H."/>
        </authorList>
    </citation>
    <scope>NUCLEOTIDE SEQUENCE [LARGE SCALE GENOMIC DNA]</scope>
    <source>
        <strain evidence="2 3">GS03</strain>
    </source>
</reference>
<keyword evidence="3" id="KW-1185">Reference proteome</keyword>
<feature type="transmembrane region" description="Helical" evidence="1">
    <location>
        <begin position="20"/>
        <end position="39"/>
    </location>
</feature>
<dbReference type="KEGG" id="fsn:GS03_00086"/>
<evidence type="ECO:0000313" key="3">
    <source>
        <dbReference type="Proteomes" id="UP000296862"/>
    </source>
</evidence>
<dbReference type="RefSeq" id="WP_246034109.1">
    <property type="nucleotide sequence ID" value="NZ_CP038810.1"/>
</dbReference>
<dbReference type="PANTHER" id="PTHR21180">
    <property type="entry name" value="ENDONUCLEASE/EXONUCLEASE/PHOSPHATASE FAMILY DOMAIN-CONTAINING PROTEIN 1"/>
    <property type="match status" value="1"/>
</dbReference>
<keyword evidence="1" id="KW-0812">Transmembrane</keyword>
<name>A0A4P7PPT7_9FLAO</name>
<dbReference type="SUPFAM" id="SSF47781">
    <property type="entry name" value="RuvA domain 2-like"/>
    <property type="match status" value="2"/>
</dbReference>
<accession>A0A4P7PPT7</accession>
<dbReference type="InterPro" id="IPR051675">
    <property type="entry name" value="Endo/Exo/Phosphatase_dom_1"/>
</dbReference>
<dbReference type="AlphaFoldDB" id="A0A4P7PPT7"/>
<dbReference type="PANTHER" id="PTHR21180:SF32">
    <property type="entry name" value="ENDONUCLEASE_EXONUCLEASE_PHOSPHATASE FAMILY DOMAIN-CONTAINING PROTEIN 1"/>
    <property type="match status" value="1"/>
</dbReference>
<dbReference type="Pfam" id="PF12836">
    <property type="entry name" value="HHH_3"/>
    <property type="match status" value="2"/>
</dbReference>
<proteinExistence type="predicted"/>